<dbReference type="GeneID" id="8246837"/>
<dbReference type="GO" id="GO:0046872">
    <property type="term" value="F:metal ion binding"/>
    <property type="evidence" value="ECO:0007669"/>
    <property type="project" value="UniProtKB-KW"/>
</dbReference>
<feature type="chain" id="PRO_5002909481" description="Peptidase M43 pregnancy-associated plasma-A domain-containing protein" evidence="10">
    <location>
        <begin position="20"/>
        <end position="454"/>
    </location>
</feature>
<name>C1FHG7_MICCC</name>
<dbReference type="EMBL" id="CP001576">
    <property type="protein sequence ID" value="ACO69817.1"/>
    <property type="molecule type" value="Genomic_DNA"/>
</dbReference>
<protein>
    <recommendedName>
        <fullName evidence="11">Peptidase M43 pregnancy-associated plasma-A domain-containing protein</fullName>
    </recommendedName>
</protein>
<dbReference type="GO" id="GO:0008237">
    <property type="term" value="F:metallopeptidase activity"/>
    <property type="evidence" value="ECO:0007669"/>
    <property type="project" value="UniProtKB-KW"/>
</dbReference>
<dbReference type="InterPro" id="IPR008754">
    <property type="entry name" value="Peptidase_M43"/>
</dbReference>
<evidence type="ECO:0000256" key="4">
    <source>
        <dbReference type="ARBA" id="ARBA00022729"/>
    </source>
</evidence>
<dbReference type="PANTHER" id="PTHR47466:SF1">
    <property type="entry name" value="METALLOPROTEASE MEP1 (AFU_ORTHOLOGUE AFUA_1G07730)-RELATED"/>
    <property type="match status" value="1"/>
</dbReference>
<feature type="domain" description="Peptidase M43 pregnancy-associated plasma-A" evidence="11">
    <location>
        <begin position="292"/>
        <end position="394"/>
    </location>
</feature>
<evidence type="ECO:0000256" key="5">
    <source>
        <dbReference type="ARBA" id="ARBA00022801"/>
    </source>
</evidence>
<evidence type="ECO:0000256" key="8">
    <source>
        <dbReference type="ARBA" id="ARBA00023157"/>
    </source>
</evidence>
<keyword evidence="13" id="KW-1185">Reference proteome</keyword>
<comment type="similarity">
    <text evidence="1">Belongs to the peptidase M43B family.</text>
</comment>
<dbReference type="KEGG" id="mis:MICPUN_62077"/>
<feature type="signal peptide" evidence="10">
    <location>
        <begin position="1"/>
        <end position="19"/>
    </location>
</feature>
<evidence type="ECO:0000256" key="6">
    <source>
        <dbReference type="ARBA" id="ARBA00022833"/>
    </source>
</evidence>
<feature type="compositionally biased region" description="Basic and acidic residues" evidence="9">
    <location>
        <begin position="107"/>
        <end position="122"/>
    </location>
</feature>
<dbReference type="OrthoDB" id="549917at2759"/>
<evidence type="ECO:0000256" key="3">
    <source>
        <dbReference type="ARBA" id="ARBA00022723"/>
    </source>
</evidence>
<organism evidence="12 13">
    <name type="scientific">Micromonas commoda (strain RCC299 / NOUM17 / CCMP2709)</name>
    <name type="common">Picoplanktonic green alga</name>
    <dbReference type="NCBI Taxonomy" id="296587"/>
    <lineage>
        <taxon>Eukaryota</taxon>
        <taxon>Viridiplantae</taxon>
        <taxon>Chlorophyta</taxon>
        <taxon>Mamiellophyceae</taxon>
        <taxon>Mamiellales</taxon>
        <taxon>Mamiellaceae</taxon>
        <taxon>Micromonas</taxon>
    </lineage>
</organism>
<keyword evidence="3" id="KW-0479">Metal-binding</keyword>
<dbReference type="Proteomes" id="UP000002009">
    <property type="component" value="Chromosome 10"/>
</dbReference>
<reference evidence="12 13" key="1">
    <citation type="journal article" date="2009" name="Science">
        <title>Green evolution and dynamic adaptations revealed by genomes of the marine picoeukaryotes Micromonas.</title>
        <authorList>
            <person name="Worden A.Z."/>
            <person name="Lee J.H."/>
            <person name="Mock T."/>
            <person name="Rouze P."/>
            <person name="Simmons M.P."/>
            <person name="Aerts A.L."/>
            <person name="Allen A.E."/>
            <person name="Cuvelier M.L."/>
            <person name="Derelle E."/>
            <person name="Everett M.V."/>
            <person name="Foulon E."/>
            <person name="Grimwood J."/>
            <person name="Gundlach H."/>
            <person name="Henrissat B."/>
            <person name="Napoli C."/>
            <person name="McDonald S.M."/>
            <person name="Parker M.S."/>
            <person name="Rombauts S."/>
            <person name="Salamov A."/>
            <person name="Von Dassow P."/>
            <person name="Badger J.H."/>
            <person name="Coutinho P.M."/>
            <person name="Demir E."/>
            <person name="Dubchak I."/>
            <person name="Gentemann C."/>
            <person name="Eikrem W."/>
            <person name="Gready J.E."/>
            <person name="John U."/>
            <person name="Lanier W."/>
            <person name="Lindquist E.A."/>
            <person name="Lucas S."/>
            <person name="Mayer K.F."/>
            <person name="Moreau H."/>
            <person name="Not F."/>
            <person name="Otillar R."/>
            <person name="Panaud O."/>
            <person name="Pangilinan J."/>
            <person name="Paulsen I."/>
            <person name="Piegu B."/>
            <person name="Poliakov A."/>
            <person name="Robbens S."/>
            <person name="Schmutz J."/>
            <person name="Toulza E."/>
            <person name="Wyss T."/>
            <person name="Zelensky A."/>
            <person name="Zhou K."/>
            <person name="Armbrust E.V."/>
            <person name="Bhattacharya D."/>
            <person name="Goodenough U.W."/>
            <person name="Van de Peer Y."/>
            <person name="Grigoriev I.V."/>
        </authorList>
    </citation>
    <scope>NUCLEOTIDE SEQUENCE [LARGE SCALE GENOMIC DNA]</scope>
    <source>
        <strain evidence="13">RCC299 / NOUM17</strain>
    </source>
</reference>
<evidence type="ECO:0000256" key="2">
    <source>
        <dbReference type="ARBA" id="ARBA00022670"/>
    </source>
</evidence>
<feature type="compositionally biased region" description="Pro residues" evidence="9">
    <location>
        <begin position="426"/>
        <end position="437"/>
    </location>
</feature>
<dbReference type="Gene3D" id="3.40.390.10">
    <property type="entry name" value="Collagenase (Catalytic Domain)"/>
    <property type="match status" value="1"/>
</dbReference>
<proteinExistence type="inferred from homology"/>
<accession>C1FHG7</accession>
<evidence type="ECO:0000256" key="9">
    <source>
        <dbReference type="SAM" id="MobiDB-lite"/>
    </source>
</evidence>
<evidence type="ECO:0000256" key="1">
    <source>
        <dbReference type="ARBA" id="ARBA00008721"/>
    </source>
</evidence>
<dbReference type="InterPro" id="IPR024079">
    <property type="entry name" value="MetalloPept_cat_dom_sf"/>
</dbReference>
<evidence type="ECO:0000256" key="7">
    <source>
        <dbReference type="ARBA" id="ARBA00023049"/>
    </source>
</evidence>
<keyword evidence="2" id="KW-0645">Protease</keyword>
<dbReference type="AlphaFoldDB" id="C1FHG7"/>
<dbReference type="PANTHER" id="PTHR47466">
    <property type="match status" value="1"/>
</dbReference>
<evidence type="ECO:0000256" key="10">
    <source>
        <dbReference type="SAM" id="SignalP"/>
    </source>
</evidence>
<dbReference type="eggNOG" id="ENOG502RYKG">
    <property type="taxonomic scope" value="Eukaryota"/>
</dbReference>
<dbReference type="InParanoid" id="C1FHG7"/>
<keyword evidence="6" id="KW-0862">Zinc</keyword>
<sequence>MRALFLLALLLVGSARTFAEGIEARGHHPREDERAAKRRAAEARGRQVSVDVVEDDGGLSVSRLDALQRWVEVSQTSSPRSSPADPNGAPRALFAAATHAARNRSCATRDRSPEELREKERARRSLRMRETAEDFRVEVPVVFHVIWNSAQGAGWVSEERASAQVDVLNRAFGGRTLRHDGSANSNAVDTGVSFRLHAVRYTDVSTDGDASRASFFREDCAPGGGERVIKRALAESPETHLNVYTCEPDGGVLGWISHWPDEIDEGDVDNGVFLLHSTLPGGDANPYHLGDTAVHEIGHFFGLYHTFQGGCHDVWDLEAGDAVFDTPPQAHESHGSCPELAAESPDTCTLPGHSDQTVAPYFGADPYWNFMDYAHDNCMSEFTPGQASRLREVISQYKPTLCASMPGQSCEGVEGNVQAFSGSPGETPPPPPPPSLTPPSSIQRTTGRWKLGGG</sequence>
<feature type="region of interest" description="Disordered" evidence="9">
    <location>
        <begin position="328"/>
        <end position="347"/>
    </location>
</feature>
<dbReference type="SUPFAM" id="SSF55486">
    <property type="entry name" value="Metalloproteases ('zincins'), catalytic domain"/>
    <property type="match status" value="1"/>
</dbReference>
<gene>
    <name evidence="12" type="ORF">MICPUN_62077</name>
</gene>
<feature type="region of interest" description="Disordered" evidence="9">
    <location>
        <begin position="413"/>
        <end position="454"/>
    </location>
</feature>
<evidence type="ECO:0000313" key="13">
    <source>
        <dbReference type="Proteomes" id="UP000002009"/>
    </source>
</evidence>
<keyword evidence="7" id="KW-0482">Metalloprotease</keyword>
<evidence type="ECO:0000259" key="11">
    <source>
        <dbReference type="Pfam" id="PF05572"/>
    </source>
</evidence>
<dbReference type="Pfam" id="PF05572">
    <property type="entry name" value="Peptidase_M43"/>
    <property type="match status" value="1"/>
</dbReference>
<dbReference type="RefSeq" id="XP_002508559.1">
    <property type="nucleotide sequence ID" value="XM_002508513.1"/>
</dbReference>
<keyword evidence="8" id="KW-1015">Disulfide bond</keyword>
<keyword evidence="5" id="KW-0378">Hydrolase</keyword>
<dbReference type="CDD" id="cd04275">
    <property type="entry name" value="ZnMc_pappalysin_like"/>
    <property type="match status" value="1"/>
</dbReference>
<feature type="region of interest" description="Disordered" evidence="9">
    <location>
        <begin position="100"/>
        <end position="122"/>
    </location>
</feature>
<evidence type="ECO:0000313" key="12">
    <source>
        <dbReference type="EMBL" id="ACO69817.1"/>
    </source>
</evidence>
<keyword evidence="4 10" id="KW-0732">Signal</keyword>
<dbReference type="GO" id="GO:0006508">
    <property type="term" value="P:proteolysis"/>
    <property type="evidence" value="ECO:0007669"/>
    <property type="project" value="UniProtKB-KW"/>
</dbReference>